<name>A0AAW1PR50_9CHLO</name>
<dbReference type="Proteomes" id="UP001465755">
    <property type="component" value="Unassembled WGS sequence"/>
</dbReference>
<dbReference type="AlphaFoldDB" id="A0AAW1PR50"/>
<keyword evidence="2" id="KW-1185">Reference proteome</keyword>
<proteinExistence type="predicted"/>
<comment type="caution">
    <text evidence="1">The sequence shown here is derived from an EMBL/GenBank/DDBJ whole genome shotgun (WGS) entry which is preliminary data.</text>
</comment>
<reference evidence="1 2" key="1">
    <citation type="journal article" date="2024" name="Nat. Commun.">
        <title>Phylogenomics reveals the evolutionary origins of lichenization in chlorophyte algae.</title>
        <authorList>
            <person name="Puginier C."/>
            <person name="Libourel C."/>
            <person name="Otte J."/>
            <person name="Skaloud P."/>
            <person name="Haon M."/>
            <person name="Grisel S."/>
            <person name="Petersen M."/>
            <person name="Berrin J.G."/>
            <person name="Delaux P.M."/>
            <person name="Dal Grande F."/>
            <person name="Keller J."/>
        </authorList>
    </citation>
    <scope>NUCLEOTIDE SEQUENCE [LARGE SCALE GENOMIC DNA]</scope>
    <source>
        <strain evidence="1 2">SAG 2036</strain>
    </source>
</reference>
<protein>
    <submittedName>
        <fullName evidence="1">Uncharacterized protein</fullName>
    </submittedName>
</protein>
<accession>A0AAW1PR50</accession>
<evidence type="ECO:0000313" key="2">
    <source>
        <dbReference type="Proteomes" id="UP001465755"/>
    </source>
</evidence>
<dbReference type="EMBL" id="JALJOQ010000013">
    <property type="protein sequence ID" value="KAK9810901.1"/>
    <property type="molecule type" value="Genomic_DNA"/>
</dbReference>
<evidence type="ECO:0000313" key="1">
    <source>
        <dbReference type="EMBL" id="KAK9810901.1"/>
    </source>
</evidence>
<gene>
    <name evidence="1" type="ORF">WJX73_006826</name>
</gene>
<organism evidence="1 2">
    <name type="scientific">Symbiochloris irregularis</name>
    <dbReference type="NCBI Taxonomy" id="706552"/>
    <lineage>
        <taxon>Eukaryota</taxon>
        <taxon>Viridiplantae</taxon>
        <taxon>Chlorophyta</taxon>
        <taxon>core chlorophytes</taxon>
        <taxon>Trebouxiophyceae</taxon>
        <taxon>Trebouxiales</taxon>
        <taxon>Trebouxiaceae</taxon>
        <taxon>Symbiochloris</taxon>
    </lineage>
</organism>
<sequence length="305" mass="33363">MFLTSLTRLQIGGEQAALNNFGSRNDSGTPQPLCDVNYLEVETQAEGQQSSVCPLRPLQGRLCTHCCRQYARSNGFSISDFQERTLNVFENPGSIYNVLSHHSATVNVQLAQAGDPSDKQEISAAAATPQLAFSFSNTTFLLQISAAGNLSVTIDDTKINLGQPWQSTRTGVNLTFNPSTLDGGQELTLDTGLLQFSAAAVRAPENKIAGLNRGRLRLKIKVLQPPGSLTGILGQSLHARPESRLKLPKEGEAQLRIDAKHFTVKGLFESMPLKQAASRRRRLVERQDLKLPRYPLTASLQWVVP</sequence>